<dbReference type="SUPFAM" id="SSF103196">
    <property type="entry name" value="Roadblock/LC7 domain"/>
    <property type="match status" value="1"/>
</dbReference>
<dbReference type="PANTHER" id="PTHR36222">
    <property type="entry name" value="SERINE PROTEASE INHIBITOR RV3364C"/>
    <property type="match status" value="1"/>
</dbReference>
<dbReference type="InterPro" id="IPR053141">
    <property type="entry name" value="Mycobact_SerProt_Inhib_Rv3364c"/>
</dbReference>
<dbReference type="EMBL" id="JBHTJA010000008">
    <property type="protein sequence ID" value="MFD0900071.1"/>
    <property type="molecule type" value="Genomic_DNA"/>
</dbReference>
<dbReference type="Gene3D" id="3.30.450.30">
    <property type="entry name" value="Dynein light chain 2a, cytoplasmic"/>
    <property type="match status" value="1"/>
</dbReference>
<evidence type="ECO:0000313" key="2">
    <source>
        <dbReference type="EMBL" id="MFD0900071.1"/>
    </source>
</evidence>
<dbReference type="SMART" id="SM00960">
    <property type="entry name" value="Robl_LC7"/>
    <property type="match status" value="1"/>
</dbReference>
<comment type="caution">
    <text evidence="2">The sequence shown here is derived from an EMBL/GenBank/DDBJ whole genome shotgun (WGS) entry which is preliminary data.</text>
</comment>
<dbReference type="PANTHER" id="PTHR36222:SF1">
    <property type="entry name" value="SERINE PROTEASE INHIBITOR RV3364C"/>
    <property type="match status" value="1"/>
</dbReference>
<sequence length="149" mass="15647">MTAPEHVHHPPSVPDDIASLINDFVGETPGVSHAIIVSADGLALTSSRNLAIDLADSLSAMVAGLTGLCGSIADHIHRGNYEHAMIRLTPGHLLIMGISPAASLAVLTETCADAGAVAHQMNRLVSRTGHLLTSNARDELRRRNGRRPA</sequence>
<proteinExistence type="predicted"/>
<reference evidence="3" key="1">
    <citation type="journal article" date="2019" name="Int. J. Syst. Evol. Microbiol.">
        <title>The Global Catalogue of Microorganisms (GCM) 10K type strain sequencing project: providing services to taxonomists for standard genome sequencing and annotation.</title>
        <authorList>
            <consortium name="The Broad Institute Genomics Platform"/>
            <consortium name="The Broad Institute Genome Sequencing Center for Infectious Disease"/>
            <person name="Wu L."/>
            <person name="Ma J."/>
        </authorList>
    </citation>
    <scope>NUCLEOTIDE SEQUENCE [LARGE SCALE GENOMIC DNA]</scope>
    <source>
        <strain evidence="3">JCM 31202</strain>
    </source>
</reference>
<feature type="domain" description="Roadblock/LAMTOR2" evidence="1">
    <location>
        <begin position="18"/>
        <end position="108"/>
    </location>
</feature>
<dbReference type="InterPro" id="IPR004942">
    <property type="entry name" value="Roadblock/LAMTOR2_dom"/>
</dbReference>
<dbReference type="Proteomes" id="UP001596972">
    <property type="component" value="Unassembled WGS sequence"/>
</dbReference>
<name>A0ABW3EIB8_9ACTN</name>
<accession>A0ABW3EIB8</accession>
<keyword evidence="3" id="KW-1185">Reference proteome</keyword>
<dbReference type="Pfam" id="PF03259">
    <property type="entry name" value="Robl_LC7"/>
    <property type="match status" value="1"/>
</dbReference>
<organism evidence="2 3">
    <name type="scientific">Actinomadura sediminis</name>
    <dbReference type="NCBI Taxonomy" id="1038904"/>
    <lineage>
        <taxon>Bacteria</taxon>
        <taxon>Bacillati</taxon>
        <taxon>Actinomycetota</taxon>
        <taxon>Actinomycetes</taxon>
        <taxon>Streptosporangiales</taxon>
        <taxon>Thermomonosporaceae</taxon>
        <taxon>Actinomadura</taxon>
    </lineage>
</organism>
<dbReference type="RefSeq" id="WP_378296996.1">
    <property type="nucleotide sequence ID" value="NZ_JBHTJA010000008.1"/>
</dbReference>
<gene>
    <name evidence="2" type="ORF">ACFQ11_06675</name>
</gene>
<protein>
    <submittedName>
        <fullName evidence="2">Roadblock/LC7 domain-containing protein</fullName>
    </submittedName>
</protein>
<evidence type="ECO:0000259" key="1">
    <source>
        <dbReference type="SMART" id="SM00960"/>
    </source>
</evidence>
<evidence type="ECO:0000313" key="3">
    <source>
        <dbReference type="Proteomes" id="UP001596972"/>
    </source>
</evidence>